<dbReference type="SUPFAM" id="SSF51735">
    <property type="entry name" value="NAD(P)-binding Rossmann-fold domains"/>
    <property type="match status" value="2"/>
</dbReference>
<evidence type="ECO:0000259" key="4">
    <source>
        <dbReference type="Pfam" id="PF01408"/>
    </source>
</evidence>
<proteinExistence type="predicted"/>
<dbReference type="InterPro" id="IPR036291">
    <property type="entry name" value="NAD(P)-bd_dom_sf"/>
</dbReference>
<feature type="domain" description="D-isomer specific 2-hydroxyacid dehydrogenase NAD-binding" evidence="5">
    <location>
        <begin position="526"/>
        <end position="673"/>
    </location>
</feature>
<name>A0A7W4JCW4_9PROT</name>
<dbReference type="GO" id="GO:0005829">
    <property type="term" value="C:cytosol"/>
    <property type="evidence" value="ECO:0007669"/>
    <property type="project" value="TreeGrafter"/>
</dbReference>
<comment type="caution">
    <text evidence="6">The sequence shown here is derived from an EMBL/GenBank/DDBJ whole genome shotgun (WGS) entry which is preliminary data.</text>
</comment>
<evidence type="ECO:0000256" key="2">
    <source>
        <dbReference type="ARBA" id="ARBA00023027"/>
    </source>
</evidence>
<dbReference type="Pfam" id="PF02826">
    <property type="entry name" value="2-Hacid_dh_C"/>
    <property type="match status" value="1"/>
</dbReference>
<protein>
    <submittedName>
        <fullName evidence="6">Gfo/Idh/MocA family oxidoreductase</fullName>
    </submittedName>
</protein>
<evidence type="ECO:0000313" key="6">
    <source>
        <dbReference type="EMBL" id="MBB2178921.1"/>
    </source>
</evidence>
<keyword evidence="7" id="KW-1185">Reference proteome</keyword>
<dbReference type="EMBL" id="JABEQL010000007">
    <property type="protein sequence ID" value="MBB2178921.1"/>
    <property type="molecule type" value="Genomic_DNA"/>
</dbReference>
<dbReference type="InterPro" id="IPR050223">
    <property type="entry name" value="D-isomer_2-hydroxyacid_DH"/>
</dbReference>
<dbReference type="SUPFAM" id="SSF55347">
    <property type="entry name" value="Glyceraldehyde-3-phosphate dehydrogenase-like, C-terminal domain"/>
    <property type="match status" value="1"/>
</dbReference>
<keyword evidence="1" id="KW-0560">Oxidoreductase</keyword>
<dbReference type="PANTHER" id="PTHR10996:SF178">
    <property type="entry name" value="2-HYDROXYACID DEHYDROGENASE YGL185C-RELATED"/>
    <property type="match status" value="1"/>
</dbReference>
<evidence type="ECO:0000256" key="3">
    <source>
        <dbReference type="SAM" id="MobiDB-lite"/>
    </source>
</evidence>
<evidence type="ECO:0000256" key="1">
    <source>
        <dbReference type="ARBA" id="ARBA00023002"/>
    </source>
</evidence>
<dbReference type="Proteomes" id="UP000525623">
    <property type="component" value="Unassembled WGS sequence"/>
</dbReference>
<dbReference type="AlphaFoldDB" id="A0A7W4JCW4"/>
<dbReference type="PANTHER" id="PTHR10996">
    <property type="entry name" value="2-HYDROXYACID DEHYDROGENASE-RELATED"/>
    <property type="match status" value="1"/>
</dbReference>
<reference evidence="6 7" key="1">
    <citation type="submission" date="2020-04" db="EMBL/GenBank/DDBJ databases">
        <title>Description of novel Gluconacetobacter.</title>
        <authorList>
            <person name="Sombolestani A."/>
        </authorList>
    </citation>
    <scope>NUCLEOTIDE SEQUENCE [LARGE SCALE GENOMIC DNA]</scope>
    <source>
        <strain evidence="6 7">LMG 27725</strain>
    </source>
</reference>
<dbReference type="GO" id="GO:0051287">
    <property type="term" value="F:NAD binding"/>
    <property type="evidence" value="ECO:0007669"/>
    <property type="project" value="InterPro"/>
</dbReference>
<dbReference type="RefSeq" id="WP_182965235.1">
    <property type="nucleotide sequence ID" value="NZ_BAABGC010000020.1"/>
</dbReference>
<dbReference type="GO" id="GO:0016618">
    <property type="term" value="F:hydroxypyruvate reductase [NAD(P)H] activity"/>
    <property type="evidence" value="ECO:0007669"/>
    <property type="project" value="TreeGrafter"/>
</dbReference>
<accession>A0A7W4JCW4</accession>
<organism evidence="6 7">
    <name type="scientific">Gluconacetobacter tumulicola</name>
    <dbReference type="NCBI Taxonomy" id="1017177"/>
    <lineage>
        <taxon>Bacteria</taxon>
        <taxon>Pseudomonadati</taxon>
        <taxon>Pseudomonadota</taxon>
        <taxon>Alphaproteobacteria</taxon>
        <taxon>Acetobacterales</taxon>
        <taxon>Acetobacteraceae</taxon>
        <taxon>Gluconacetobacter</taxon>
    </lineage>
</organism>
<dbReference type="Gene3D" id="3.30.360.10">
    <property type="entry name" value="Dihydrodipicolinate Reductase, domain 2"/>
    <property type="match status" value="1"/>
</dbReference>
<gene>
    <name evidence="6" type="ORF">HLH29_06995</name>
</gene>
<evidence type="ECO:0000259" key="5">
    <source>
        <dbReference type="Pfam" id="PF02826"/>
    </source>
</evidence>
<feature type="region of interest" description="Disordered" evidence="3">
    <location>
        <begin position="324"/>
        <end position="348"/>
    </location>
</feature>
<dbReference type="InterPro" id="IPR006140">
    <property type="entry name" value="D-isomer_DH_NAD-bd"/>
</dbReference>
<keyword evidence="2" id="KW-0520">NAD</keyword>
<sequence length="712" mass="75718">MTHAAPIRALVVGAGVTSCLLHLPRLAQLRDAGRLTLVEICDVMEERAVAARQKFGFSRCSGDALSGFERADVDAVYLFGDARMHYTLGMAALEQGKHVFAEKPIAPNYAAACRLAEMAQARGLVACGGHNRRFYRSMGEVRRLGGKAGWHSLEAVFHKPSHGVAPPFGASSWLTANGIHALDALLFINGSLPDHIATSVRPNSYAALLRWPDGARGSFLCNNNAGERREAYAFHAAGLTCRIDEEALHIARAGQTHTTPMPGLDDGFAAEHAAFLDAIAQRTEPPHGIAALAPSLRLAELIEAGFSGEVDWPETSPVRPVAVPRWFDEDPSDDGSPEDGPVGDGLSGTGSMLVVNARGLSLGRVTTSIDRPIVAIEDVLQSARPRPDIVAALIGTGPRVMTDALLDLMPNLRVAGLVGLSFARHNPEALIARDVALVNASRTYAENVAEFVLGLAILGRRRGFVSHQLMRNGGWGSVVQPDSWRGSALKAARAVRPIAARMGLEPLLRRGWRQARPLHGIAPAASTPTRALHGATTGLIGWGENARALAVRLVAAGAKVLVFSEHAPVGDIRAVGATPVALGEALAADIVSLHRGLTPATRHFLGSAELARLRPGAVLINVARAELIEPGALLARLKAGDIFACIDVFDREPPPARDPLRRLPNVFLTSHIAGSAEELRAGALAEVLHKMERHLGGAPVRLVTPTRLRTMT</sequence>
<dbReference type="GO" id="GO:0030267">
    <property type="term" value="F:glyoxylate reductase (NADPH) activity"/>
    <property type="evidence" value="ECO:0007669"/>
    <property type="project" value="TreeGrafter"/>
</dbReference>
<feature type="domain" description="Gfo/Idh/MocA-like oxidoreductase N-terminal" evidence="4">
    <location>
        <begin position="7"/>
        <end position="126"/>
    </location>
</feature>
<dbReference type="Pfam" id="PF01408">
    <property type="entry name" value="GFO_IDH_MocA"/>
    <property type="match status" value="1"/>
</dbReference>
<evidence type="ECO:0000313" key="7">
    <source>
        <dbReference type="Proteomes" id="UP000525623"/>
    </source>
</evidence>
<dbReference type="SUPFAM" id="SSF52283">
    <property type="entry name" value="Formate/glycerate dehydrogenase catalytic domain-like"/>
    <property type="match status" value="1"/>
</dbReference>
<dbReference type="Gene3D" id="3.40.50.720">
    <property type="entry name" value="NAD(P)-binding Rossmann-like Domain"/>
    <property type="match status" value="5"/>
</dbReference>
<dbReference type="InterPro" id="IPR000683">
    <property type="entry name" value="Gfo/Idh/MocA-like_OxRdtase_N"/>
</dbReference>